<comment type="caution">
    <text evidence="4">The sequence shown here is derived from an EMBL/GenBank/DDBJ whole genome shotgun (WGS) entry which is preliminary data.</text>
</comment>
<keyword evidence="2" id="KW-0677">Repeat</keyword>
<feature type="compositionally biased region" description="Polar residues" evidence="3">
    <location>
        <begin position="351"/>
        <end position="370"/>
    </location>
</feature>
<feature type="compositionally biased region" description="Low complexity" evidence="3">
    <location>
        <begin position="336"/>
        <end position="350"/>
    </location>
</feature>
<feature type="compositionally biased region" description="Basic and acidic residues" evidence="3">
    <location>
        <begin position="55"/>
        <end position="65"/>
    </location>
</feature>
<evidence type="ECO:0000256" key="3">
    <source>
        <dbReference type="SAM" id="MobiDB-lite"/>
    </source>
</evidence>
<evidence type="ECO:0000313" key="4">
    <source>
        <dbReference type="EMBL" id="PLW10562.1"/>
    </source>
</evidence>
<dbReference type="InterPro" id="IPR050216">
    <property type="entry name" value="LRR_domain-containing"/>
</dbReference>
<dbReference type="InterPro" id="IPR001611">
    <property type="entry name" value="Leu-rich_rpt"/>
</dbReference>
<feature type="compositionally biased region" description="Low complexity" evidence="3">
    <location>
        <begin position="393"/>
        <end position="473"/>
    </location>
</feature>
<dbReference type="GO" id="GO:0005737">
    <property type="term" value="C:cytoplasm"/>
    <property type="evidence" value="ECO:0007669"/>
    <property type="project" value="TreeGrafter"/>
</dbReference>
<feature type="compositionally biased region" description="Polar residues" evidence="3">
    <location>
        <begin position="613"/>
        <end position="628"/>
    </location>
</feature>
<feature type="compositionally biased region" description="Polar residues" evidence="3">
    <location>
        <begin position="997"/>
        <end position="1006"/>
    </location>
</feature>
<feature type="compositionally biased region" description="Polar residues" evidence="3">
    <location>
        <begin position="263"/>
        <end position="288"/>
    </location>
</feature>
<dbReference type="SMART" id="SM00369">
    <property type="entry name" value="LRR_TYP"/>
    <property type="match status" value="8"/>
</dbReference>
<feature type="region of interest" description="Disordered" evidence="3">
    <location>
        <begin position="993"/>
        <end position="1014"/>
    </location>
</feature>
<sequence length="1342" mass="147663">MDEPTEENRCEEATKEEEEDNTHAELPAEPASTKPESDLSIEKLISMVETASFLEETHPSDETPHTDGALEENRATQEELPHSQEELVIQDEPRIEPLSQAHLVVDQPMGQEATPILPQELPHSSHPSNPTTKSDQEDLTVEEQPLFNNTPLSDMSMSFDELESLIDHSEITQLKPTITDYQLEDPEELLALNDHQDIFALYEREEMLTSTRPPTELISIPTDVSPENESMDHPQPIKDGPDLPHNPQPNSTQPLRKTFGRPSATSSKILRTASIGQPSKTHPSSSGVSLLRPNPLSVRPEPKNPSKTPLPRSKIPSSIHPSNALTTIRRSPIAKTVSSVSSSTSSVRTSGKTTNSLKASTNSPVQSVQPLNIIKSPHPSAIKPSAPMPKLRTTPSKSTIITPSKPTSSTTPSKSISKLRSTPSKSPIITPSKPTSSTTPSKSMLKLRTTPSKSSLTTPAKPTSTTTPSKSRPINPLQPRSLSSASSSLKKLHSTSNGDTAKMPNLDHSNDSPNDSSPKNPAKSSQALREMLAKAKRSRPKIPTTPNSPDPNSIPGLPSVADQTEALDAWGFPPIEKSIEKAQRNGRLNVSSRMLSKVPTEIYAKLLSQTSIFHPSNRPSSTSNQPPTEVNLKFSQGDEEETSSGVPWYETVDLVSLNLSLNELTSLDDEFGGFEALTNCDLHCNRLTGLPPTFGLLTNLTHLDLSSNELSQLPVQILSLVNLIELNLSKNLLTRLWPLDWKPTLKKQLATAVKPPPINDELLTADQSFNSIDKSFNSTDQPSTIIDSSFSHEEFCDQFPSRNIQSHPDTSDPPISPEDGIPTKKADRHPLPALRRLKLSGNKFTSNSLLGPGSVQLPKNLTELDLSNNPLGGRIDVSNNVRNLGKLSKLNLCSCGLSDEIFWFDLEGDYDQLECQEGSLLEHLVELDISHNGIDSLGPLESFFDRYCLHQPRLTYVGLPRELIKLVAQHGQGTAEVNVMIGNNFLREEARRRRKTNIATAQSSTKPAEDTHTVPDAVADANVPSLMDVDLKSAPEEIKQGNGEIPPPPSTPVAIPLNPTQTMLLKHYNQATYSLNLSALHLTDLSEKSDDYNALTMKMDVELMDLSNNQLSQFPIGIINCFKDTLTVLNLSRNRLTNSSHSFGSHIQSMMGIKLPELVELNLASNFLTGSPRLIVQLIMEGFEAFKLKSLDLSLNQFETLDGFYDLMRRHEILDDRLVDAGSRTEQGRFRMEKLVLDGNRIAQIDDLVRLATEIKHSTEMPSSSAMTEAKAIGHTKAGTQYNFLEEISLSDNSISQLPPVLGFLPTNRLAIARNVFRFPLRKVYDCVGGDVKILAWLRERC</sequence>
<dbReference type="Proteomes" id="UP000235392">
    <property type="component" value="Unassembled WGS sequence"/>
</dbReference>
<organism evidence="4 5">
    <name type="scientific">Puccinia coronata f. sp. avenae</name>
    <dbReference type="NCBI Taxonomy" id="200324"/>
    <lineage>
        <taxon>Eukaryota</taxon>
        <taxon>Fungi</taxon>
        <taxon>Dikarya</taxon>
        <taxon>Basidiomycota</taxon>
        <taxon>Pucciniomycotina</taxon>
        <taxon>Pucciniomycetes</taxon>
        <taxon>Pucciniales</taxon>
        <taxon>Pucciniaceae</taxon>
        <taxon>Puccinia</taxon>
    </lineage>
</organism>
<feature type="region of interest" description="Disordered" evidence="3">
    <location>
        <begin position="105"/>
        <end position="154"/>
    </location>
</feature>
<gene>
    <name evidence="4" type="ORF">PCASD_22547</name>
</gene>
<dbReference type="SUPFAM" id="SSF52058">
    <property type="entry name" value="L domain-like"/>
    <property type="match status" value="1"/>
</dbReference>
<feature type="compositionally biased region" description="Basic and acidic residues" evidence="3">
    <location>
        <begin position="1"/>
        <end position="13"/>
    </location>
</feature>
<dbReference type="SMART" id="SM00365">
    <property type="entry name" value="LRR_SD22"/>
    <property type="match status" value="4"/>
</dbReference>
<dbReference type="InterPro" id="IPR003591">
    <property type="entry name" value="Leu-rich_rpt_typical-subtyp"/>
</dbReference>
<protein>
    <recommendedName>
        <fullName evidence="6">L domain-like protein</fullName>
    </recommendedName>
</protein>
<dbReference type="Pfam" id="PF13855">
    <property type="entry name" value="LRR_8"/>
    <property type="match status" value="1"/>
</dbReference>
<dbReference type="Gene3D" id="3.80.10.10">
    <property type="entry name" value="Ribonuclease Inhibitor"/>
    <property type="match status" value="3"/>
</dbReference>
<feature type="region of interest" description="Disordered" evidence="3">
    <location>
        <begin position="209"/>
        <end position="559"/>
    </location>
</feature>
<evidence type="ECO:0008006" key="6">
    <source>
        <dbReference type="Google" id="ProtNLM"/>
    </source>
</evidence>
<name>A0A2N5SBH1_9BASI</name>
<reference evidence="4 5" key="1">
    <citation type="submission" date="2017-11" db="EMBL/GenBank/DDBJ databases">
        <title>De novo assembly and phasing of dikaryotic genomes from two isolates of Puccinia coronata f. sp. avenae, the causal agent of oat crown rust.</title>
        <authorList>
            <person name="Miller M.E."/>
            <person name="Zhang Y."/>
            <person name="Omidvar V."/>
            <person name="Sperschneider J."/>
            <person name="Schwessinger B."/>
            <person name="Raley C."/>
            <person name="Palmer J.M."/>
            <person name="Garnica D."/>
            <person name="Upadhyaya N."/>
            <person name="Rathjen J."/>
            <person name="Taylor J.M."/>
            <person name="Park R.F."/>
            <person name="Dodds P.N."/>
            <person name="Hirsch C.D."/>
            <person name="Kianian S.F."/>
            <person name="Figueroa M."/>
        </authorList>
    </citation>
    <scope>NUCLEOTIDE SEQUENCE [LARGE SCALE GENOMIC DNA]</scope>
    <source>
        <strain evidence="4">12SD80</strain>
    </source>
</reference>
<dbReference type="InterPro" id="IPR032675">
    <property type="entry name" value="LRR_dom_sf"/>
</dbReference>
<dbReference type="PANTHER" id="PTHR48051">
    <property type="match status" value="1"/>
</dbReference>
<feature type="compositionally biased region" description="Polar residues" evidence="3">
    <location>
        <begin position="315"/>
        <end position="329"/>
    </location>
</feature>
<feature type="compositionally biased region" description="Low complexity" evidence="3">
    <location>
        <begin position="511"/>
        <end position="525"/>
    </location>
</feature>
<dbReference type="PROSITE" id="PS51450">
    <property type="entry name" value="LRR"/>
    <property type="match status" value="4"/>
</dbReference>
<dbReference type="PANTHER" id="PTHR48051:SF46">
    <property type="entry name" value="LEUCINE RICH REPEAT-CONTAINING DOMAIN PROTEIN"/>
    <property type="match status" value="1"/>
</dbReference>
<feature type="region of interest" description="Disordered" evidence="3">
    <location>
        <begin position="613"/>
        <end position="645"/>
    </location>
</feature>
<evidence type="ECO:0000256" key="1">
    <source>
        <dbReference type="ARBA" id="ARBA00022614"/>
    </source>
</evidence>
<proteinExistence type="predicted"/>
<keyword evidence="1" id="KW-0433">Leucine-rich repeat</keyword>
<feature type="region of interest" description="Disordered" evidence="3">
    <location>
        <begin position="1"/>
        <end position="88"/>
    </location>
</feature>
<evidence type="ECO:0000256" key="2">
    <source>
        <dbReference type="ARBA" id="ARBA00022737"/>
    </source>
</evidence>
<accession>A0A2N5SBH1</accession>
<feature type="compositionally biased region" description="Basic and acidic residues" evidence="3">
    <location>
        <begin position="71"/>
        <end position="88"/>
    </location>
</feature>
<dbReference type="Pfam" id="PF00560">
    <property type="entry name" value="LRR_1"/>
    <property type="match status" value="1"/>
</dbReference>
<dbReference type="EMBL" id="PGCI01000958">
    <property type="protein sequence ID" value="PLW10562.1"/>
    <property type="molecule type" value="Genomic_DNA"/>
</dbReference>
<evidence type="ECO:0000313" key="5">
    <source>
        <dbReference type="Proteomes" id="UP000235392"/>
    </source>
</evidence>
<feature type="compositionally biased region" description="Basic and acidic residues" evidence="3">
    <location>
        <begin position="230"/>
        <end position="242"/>
    </location>
</feature>
<feature type="region of interest" description="Disordered" evidence="3">
    <location>
        <begin position="801"/>
        <end position="827"/>
    </location>
</feature>